<gene>
    <name evidence="2" type="ORF">CUROG_10505</name>
</gene>
<evidence type="ECO:0000313" key="3">
    <source>
        <dbReference type="Proteomes" id="UP000326711"/>
    </source>
</evidence>
<feature type="region of interest" description="Disordered" evidence="1">
    <location>
        <begin position="146"/>
        <end position="182"/>
    </location>
</feature>
<feature type="region of interest" description="Disordered" evidence="1">
    <location>
        <begin position="238"/>
        <end position="287"/>
    </location>
</feature>
<name>A0A5J6ZCD8_9CORY</name>
<proteinExistence type="predicted"/>
<evidence type="ECO:0000313" key="2">
    <source>
        <dbReference type="EMBL" id="QFQ03433.1"/>
    </source>
</evidence>
<sequence>MDLNIRALSPQTSGALEASAATSVFWELPCDETNTPSVSSDPTFDKQLWIHKVLMEWGICGYTAYVGTGDYGSTPLPAASVFFAPASYFPGARALPSGPVSPDAILLSNVFVALPFMGLYLEHQLIDTVLTEARRRGVKAVEAYARLEQTSQPDPQPRRSGDYQPEAYRGWEERGQSRTGDELTDLLSIAPILTEDILEAQGFQVVAAHSHYPRYRYEIETENSLFSAFAADPHTQANEEKPLPTVLGGQKRPQPVATMKDLFDQPKSLDVESFNPVLPHEPGAQRR</sequence>
<feature type="compositionally biased region" description="Basic and acidic residues" evidence="1">
    <location>
        <begin position="169"/>
        <end position="181"/>
    </location>
</feature>
<feature type="compositionally biased region" description="Basic and acidic residues" evidence="1">
    <location>
        <begin position="261"/>
        <end position="270"/>
    </location>
</feature>
<keyword evidence="3" id="KW-1185">Reference proteome</keyword>
<accession>A0A5J6ZCD8</accession>
<dbReference type="KEGG" id="cuo:CUROG_10505"/>
<reference evidence="3" key="1">
    <citation type="submission" date="2019-10" db="EMBL/GenBank/DDBJ databases">
        <title>Complete genome sequence of Corynebacterium urogenitalis DSM 108747, isolated from the genital tract of a cow.</title>
        <authorList>
            <person name="Ruckert C."/>
            <person name="Ballas P."/>
            <person name="Wagener K."/>
            <person name="Drillich M."/>
            <person name="Kaempfer P."/>
            <person name="Busse H.-J."/>
            <person name="Ehling-Schulz M."/>
        </authorList>
    </citation>
    <scope>NUCLEOTIDE SEQUENCE [LARGE SCALE GENOMIC DNA]</scope>
    <source>
        <strain evidence="3">LMM 1652</strain>
    </source>
</reference>
<evidence type="ECO:0000256" key="1">
    <source>
        <dbReference type="SAM" id="MobiDB-lite"/>
    </source>
</evidence>
<dbReference type="AlphaFoldDB" id="A0A5J6ZCD8"/>
<dbReference type="EMBL" id="CP045032">
    <property type="protein sequence ID" value="QFQ03433.1"/>
    <property type="molecule type" value="Genomic_DNA"/>
</dbReference>
<dbReference type="RefSeq" id="WP_236640553.1">
    <property type="nucleotide sequence ID" value="NZ_CP045032.1"/>
</dbReference>
<organism evidence="2 3">
    <name type="scientific">Corynebacterium urogenitale</name>
    <dbReference type="NCBI Taxonomy" id="2487892"/>
    <lineage>
        <taxon>Bacteria</taxon>
        <taxon>Bacillati</taxon>
        <taxon>Actinomycetota</taxon>
        <taxon>Actinomycetes</taxon>
        <taxon>Mycobacteriales</taxon>
        <taxon>Corynebacteriaceae</taxon>
        <taxon>Corynebacterium</taxon>
    </lineage>
</organism>
<dbReference type="Proteomes" id="UP000326711">
    <property type="component" value="Chromosome"/>
</dbReference>
<protein>
    <submittedName>
        <fullName evidence="2">Uncharacterized protein</fullName>
    </submittedName>
</protein>